<gene>
    <name evidence="1" type="ORF">L2E82_30044</name>
</gene>
<comment type="caution">
    <text evidence="1">The sequence shown here is derived from an EMBL/GenBank/DDBJ whole genome shotgun (WGS) entry which is preliminary data.</text>
</comment>
<dbReference type="Proteomes" id="UP001055811">
    <property type="component" value="Linkage Group LG05"/>
</dbReference>
<reference evidence="2" key="1">
    <citation type="journal article" date="2022" name="Mol. Ecol. Resour.">
        <title>The genomes of chicory, endive, great burdock and yacon provide insights into Asteraceae palaeo-polyploidization history and plant inulin production.</title>
        <authorList>
            <person name="Fan W."/>
            <person name="Wang S."/>
            <person name="Wang H."/>
            <person name="Wang A."/>
            <person name="Jiang F."/>
            <person name="Liu H."/>
            <person name="Zhao H."/>
            <person name="Xu D."/>
            <person name="Zhang Y."/>
        </authorList>
    </citation>
    <scope>NUCLEOTIDE SEQUENCE [LARGE SCALE GENOMIC DNA]</scope>
    <source>
        <strain evidence="2">cv. Punajuju</strain>
    </source>
</reference>
<accession>A0ACB9CZB0</accession>
<protein>
    <submittedName>
        <fullName evidence="1">Uncharacterized protein</fullName>
    </submittedName>
</protein>
<evidence type="ECO:0000313" key="2">
    <source>
        <dbReference type="Proteomes" id="UP001055811"/>
    </source>
</evidence>
<evidence type="ECO:0000313" key="1">
    <source>
        <dbReference type="EMBL" id="KAI3739634.1"/>
    </source>
</evidence>
<keyword evidence="2" id="KW-1185">Reference proteome</keyword>
<dbReference type="EMBL" id="CM042013">
    <property type="protein sequence ID" value="KAI3739634.1"/>
    <property type="molecule type" value="Genomic_DNA"/>
</dbReference>
<name>A0ACB9CZB0_CICIN</name>
<organism evidence="1 2">
    <name type="scientific">Cichorium intybus</name>
    <name type="common">Chicory</name>
    <dbReference type="NCBI Taxonomy" id="13427"/>
    <lineage>
        <taxon>Eukaryota</taxon>
        <taxon>Viridiplantae</taxon>
        <taxon>Streptophyta</taxon>
        <taxon>Embryophyta</taxon>
        <taxon>Tracheophyta</taxon>
        <taxon>Spermatophyta</taxon>
        <taxon>Magnoliopsida</taxon>
        <taxon>eudicotyledons</taxon>
        <taxon>Gunneridae</taxon>
        <taxon>Pentapetalae</taxon>
        <taxon>asterids</taxon>
        <taxon>campanulids</taxon>
        <taxon>Asterales</taxon>
        <taxon>Asteraceae</taxon>
        <taxon>Cichorioideae</taxon>
        <taxon>Cichorieae</taxon>
        <taxon>Cichoriinae</taxon>
        <taxon>Cichorium</taxon>
    </lineage>
</organism>
<sequence>MVVLSEISEASSSPSSTFGHSSPAHVHSSSSDDHRYDVFLSFRGVDTRRSFTDHLHKALIDANIETFLDDEEIETGEDLKPELESAIKASRASIIVLSKNYATSTWCLDELVLILEKRMTSNHIVIPIFYHVEPTHVRKQQGSFGDAMAKHKQTMEAETNENKRSQLAQKMDRWIKALTEVANLKGNDVNGRLETEFIEEIVKDIYRRVHLPLRSAQPQPLLIGMDYSIDFITSWLKDGSSHMANILSISGMGGIGKTSLAKHVYELHCREFHKSSYMEDISRRCNGKYNGLLDIQKQLCSDISKASSIEVYRVSEYTSKIENVVARKRVFLVLDDIDSSDQLDALLGSKGFHPGSKIIVTTKDTCLTERCRLFKTNIKPKHTTYSLHGLHEIESRQLLCFHAFMYNHHKGDYEEVLDKLVKYCQGHPLALEVLGKSLYNQDVAYWEGFIEGLKKETSSCINNVLRMSFDSLPSKNDRDLFKHIACFFVGIDRDVAETILEACDIKTRPGITNLINRCLLSVGWNNEFKMHQLVQEMGRFIVREESLDKPWKRSLIWCHEESFKVLKRKKGKGNLLGLALDMRMLEKEKLGASFELKMDALSNMDGLMLLQLNYVQMNGSYENFPRELRGLCMHGFPLKSIPLDLPMENLVALDLSYRNIESFVGCDSNPQRLEKRQKLDVSCLKEKRLLGSLKILNLSFCKQLRSLGDFDQLPALKRLIVRNCTSLLEVSESIKQCVELFLIDLSYCNNLEKLPIIRGMLKKVKIVLLDGCNLGESKIENREMDSPEMCINRRTSSSTFVGAIPSDLKSFAMSLPRSLVTLSLANNNLSIESFPMDFSCLSMLKHLYLDSNPIVSMPNCVRTLPRIEKLSMENCTKLKLVEYPPHTLRELRLYSSHQGPHVKKIVYDPKMSPLVLLIHQGYSIPRLYELEGMIKIQAMLDVEEKVLRSLGWTNIGFLNDRSVGIKASESEIRMFYEFGIFSMEYEAEEMPSWFRHRSAGPSISFTILSSSPNNLRGLNFCSVHTFKNPFECVLYDNHFPPMPMIIIHNITKNHMWIYERYPERRLGEKWVMLSHWMFGMNEMEGGDHVTITVTPPYVEVTKECGVSLVYDDGEEEDALGYYKSWNHIIGGDLSPFQTTTGEYILNNLLFSMSAISLSPYHRKFVPDGPDYQVPKQPPWFRAFSQRNPGTIGSAREVTL</sequence>
<proteinExistence type="predicted"/>
<reference evidence="1 2" key="2">
    <citation type="journal article" date="2022" name="Mol. Ecol. Resour.">
        <title>The genomes of chicory, endive, great burdock and yacon provide insights into Asteraceae paleo-polyploidization history and plant inulin production.</title>
        <authorList>
            <person name="Fan W."/>
            <person name="Wang S."/>
            <person name="Wang H."/>
            <person name="Wang A."/>
            <person name="Jiang F."/>
            <person name="Liu H."/>
            <person name="Zhao H."/>
            <person name="Xu D."/>
            <person name="Zhang Y."/>
        </authorList>
    </citation>
    <scope>NUCLEOTIDE SEQUENCE [LARGE SCALE GENOMIC DNA]</scope>
    <source>
        <strain evidence="2">cv. Punajuju</strain>
        <tissue evidence="1">Leaves</tissue>
    </source>
</reference>